<comment type="caution">
    <text evidence="2">The sequence shown here is derived from an EMBL/GenBank/DDBJ whole genome shotgun (WGS) entry which is preliminary data.</text>
</comment>
<feature type="transmembrane region" description="Helical" evidence="1">
    <location>
        <begin position="92"/>
        <end position="113"/>
    </location>
</feature>
<name>A0A3R8J899_9LACO</name>
<dbReference type="AlphaFoldDB" id="A0A3R8J899"/>
<feature type="transmembrane region" description="Helical" evidence="1">
    <location>
        <begin position="6"/>
        <end position="33"/>
    </location>
</feature>
<accession>A0A3R8J899</accession>
<protein>
    <submittedName>
        <fullName evidence="2">Uncharacterized protein</fullName>
    </submittedName>
</protein>
<dbReference type="RefSeq" id="WP_125072074.1">
    <property type="nucleotide sequence ID" value="NZ_QWZQ01000016.1"/>
</dbReference>
<keyword evidence="1" id="KW-1133">Transmembrane helix</keyword>
<reference evidence="2 3" key="1">
    <citation type="submission" date="2018-08" db="EMBL/GenBank/DDBJ databases">
        <title>Genome Lactobacillus garii FI11369.</title>
        <authorList>
            <person name="Diaz M."/>
            <person name="Narbad A."/>
        </authorList>
    </citation>
    <scope>NUCLEOTIDE SEQUENCE [LARGE SCALE GENOMIC DNA]</scope>
    <source>
        <strain evidence="2 3">FI11369</strain>
    </source>
</reference>
<gene>
    <name evidence="2" type="ORF">D1831_06260</name>
</gene>
<dbReference type="OrthoDB" id="2294250at2"/>
<dbReference type="Proteomes" id="UP000283633">
    <property type="component" value="Unassembled WGS sequence"/>
</dbReference>
<proteinExistence type="predicted"/>
<keyword evidence="3" id="KW-1185">Reference proteome</keyword>
<dbReference type="EMBL" id="QWZQ01000016">
    <property type="protein sequence ID" value="RRK10662.1"/>
    <property type="molecule type" value="Genomic_DNA"/>
</dbReference>
<evidence type="ECO:0000256" key="1">
    <source>
        <dbReference type="SAM" id="Phobius"/>
    </source>
</evidence>
<organism evidence="2 3">
    <name type="scientific">Lactiplantibacillus garii</name>
    <dbReference type="NCBI Taxonomy" id="2306423"/>
    <lineage>
        <taxon>Bacteria</taxon>
        <taxon>Bacillati</taxon>
        <taxon>Bacillota</taxon>
        <taxon>Bacilli</taxon>
        <taxon>Lactobacillales</taxon>
        <taxon>Lactobacillaceae</taxon>
        <taxon>Lactiplantibacillus</taxon>
    </lineage>
</organism>
<evidence type="ECO:0000313" key="3">
    <source>
        <dbReference type="Proteomes" id="UP000283633"/>
    </source>
</evidence>
<evidence type="ECO:0000313" key="2">
    <source>
        <dbReference type="EMBL" id="RRK10662.1"/>
    </source>
</evidence>
<keyword evidence="1" id="KW-0472">Membrane</keyword>
<feature type="transmembrane region" description="Helical" evidence="1">
    <location>
        <begin position="65"/>
        <end position="86"/>
    </location>
</feature>
<keyword evidence="1" id="KW-0812">Transmembrane</keyword>
<sequence length="139" mass="16262">MFWLPITLSLILIAGQFVFRRAFAISFDIFILFNTLEDELWHTAPTDIRRVIATCSRDLHRLGQLALTSCIALMVIIFTIIASYHADPYQSSIIIIICAIDTYGYFFLFRRLFVKFYAQRQYPRLKAAINYLITFTHQP</sequence>